<dbReference type="SUPFAM" id="SSF48295">
    <property type="entry name" value="TrpR-like"/>
    <property type="match status" value="1"/>
</dbReference>
<organism evidence="1">
    <name type="scientific">Siphoviridae sp. ctHiz26</name>
    <dbReference type="NCBI Taxonomy" id="2825423"/>
    <lineage>
        <taxon>Viruses</taxon>
        <taxon>Duplodnaviria</taxon>
        <taxon>Heunggongvirae</taxon>
        <taxon>Uroviricota</taxon>
        <taxon>Caudoviricetes</taxon>
    </lineage>
</organism>
<name>A0A8S5Q579_9CAUD</name>
<dbReference type="GO" id="GO:0043565">
    <property type="term" value="F:sequence-specific DNA binding"/>
    <property type="evidence" value="ECO:0007669"/>
    <property type="project" value="InterPro"/>
</dbReference>
<dbReference type="EMBL" id="BK015583">
    <property type="protein sequence ID" value="DAE14471.1"/>
    <property type="molecule type" value="Genomic_DNA"/>
</dbReference>
<sequence>MLMTYSQTEQYMWADRILNAVCSVGGVTFIQLVSETKTVKTNVLRGLYCVLTRDYSVHPERAALLISRTRQNVINQTRRYWQYLQVKDKVIVNLYNEIKELLKQYDNEKRL</sequence>
<evidence type="ECO:0000313" key="1">
    <source>
        <dbReference type="EMBL" id="DAE14471.1"/>
    </source>
</evidence>
<proteinExistence type="predicted"/>
<dbReference type="InterPro" id="IPR010921">
    <property type="entry name" value="Trp_repressor/repl_initiator"/>
</dbReference>
<accession>A0A8S5Q579</accession>
<protein>
    <submittedName>
        <fullName evidence="1">Chromosomal replication initiator protein</fullName>
    </submittedName>
</protein>
<reference evidence="1" key="1">
    <citation type="journal article" date="2021" name="Proc. Natl. Acad. Sci. U.S.A.">
        <title>A Catalog of Tens of Thousands of Viruses from Human Metagenomes Reveals Hidden Associations with Chronic Diseases.</title>
        <authorList>
            <person name="Tisza M.J."/>
            <person name="Buck C.B."/>
        </authorList>
    </citation>
    <scope>NUCLEOTIDE SEQUENCE</scope>
    <source>
        <strain evidence="1">CtHiz26</strain>
    </source>
</reference>